<evidence type="ECO:0000256" key="8">
    <source>
        <dbReference type="PIRSR" id="PIRSR000077-1"/>
    </source>
</evidence>
<evidence type="ECO:0000256" key="7">
    <source>
        <dbReference type="PIRNR" id="PIRNR000077"/>
    </source>
</evidence>
<organism evidence="11 12">
    <name type="scientific">Lebetimonas natsushimae</name>
    <dbReference type="NCBI Taxonomy" id="1936991"/>
    <lineage>
        <taxon>Bacteria</taxon>
        <taxon>Pseudomonadati</taxon>
        <taxon>Campylobacterota</taxon>
        <taxon>Epsilonproteobacteria</taxon>
        <taxon>Nautiliales</taxon>
        <taxon>Nautiliaceae</taxon>
        <taxon>Lebetimonas</taxon>
    </lineage>
</organism>
<evidence type="ECO:0000313" key="12">
    <source>
        <dbReference type="Proteomes" id="UP000217944"/>
    </source>
</evidence>
<evidence type="ECO:0000256" key="1">
    <source>
        <dbReference type="ARBA" id="ARBA00008987"/>
    </source>
</evidence>
<dbReference type="PRINTS" id="PR00421">
    <property type="entry name" value="THIOREDOXIN"/>
</dbReference>
<reference evidence="11 12" key="1">
    <citation type="journal article" date="2017" name="Syst. Appl. Microbiol.">
        <title>Lebetimonas natsushimae sp. nov., a novel strictly anaerobic, moderately thermophilic chemoautotroph isolated from a deep-sea hydrothermal vent polychaete nest in the Mid-Okinawa Trough.</title>
        <authorList>
            <person name="Nagata R."/>
            <person name="Takaki Y."/>
            <person name="Tame A."/>
            <person name="Nunoura T."/>
            <person name="Muto H."/>
            <person name="Mino S."/>
            <person name="Sawayama S."/>
            <person name="Takai K."/>
            <person name="Nakagawa S."/>
        </authorList>
    </citation>
    <scope>NUCLEOTIDE SEQUENCE [LARGE SCALE GENOMIC DNA]</scope>
    <source>
        <strain evidence="11 12">HS1857</strain>
    </source>
</reference>
<gene>
    <name evidence="11" type="ORF">LNAT_P0434</name>
</gene>
<evidence type="ECO:0000256" key="9">
    <source>
        <dbReference type="PIRSR" id="PIRSR000077-4"/>
    </source>
</evidence>
<evidence type="ECO:0000256" key="6">
    <source>
        <dbReference type="NCBIfam" id="TIGR01068"/>
    </source>
</evidence>
<dbReference type="PANTHER" id="PTHR45663">
    <property type="entry name" value="GEO12009P1"/>
    <property type="match status" value="1"/>
</dbReference>
<sequence>MNNLENFRYNSIKKGNQMALEITKENFEDIVKNNKLVVVDFWAPWCGPCRMVAPIIEELAEEYKDKGVAVGKINTDEQQELAIQFGIRSIPTVLFIKDGEVVDAMIGAAPKAMYEEKINTLLA</sequence>
<feature type="site" description="Deprotonates C-terminal active site Cys" evidence="8">
    <location>
        <position position="40"/>
    </location>
</feature>
<dbReference type="EMBL" id="BDME01000001">
    <property type="protein sequence ID" value="GAX87139.1"/>
    <property type="molecule type" value="Genomic_DNA"/>
</dbReference>
<feature type="active site" description="Nucleophile" evidence="8">
    <location>
        <position position="46"/>
    </location>
</feature>
<dbReference type="InterPro" id="IPR005746">
    <property type="entry name" value="Thioredoxin"/>
</dbReference>
<dbReference type="InterPro" id="IPR036249">
    <property type="entry name" value="Thioredoxin-like_sf"/>
</dbReference>
<dbReference type="PANTHER" id="PTHR45663:SF11">
    <property type="entry name" value="GEO12009P1"/>
    <property type="match status" value="1"/>
</dbReference>
<keyword evidence="4 9" id="KW-1015">Disulfide bond</keyword>
<proteinExistence type="inferred from homology"/>
<dbReference type="PROSITE" id="PS00194">
    <property type="entry name" value="THIOREDOXIN_1"/>
    <property type="match status" value="1"/>
</dbReference>
<evidence type="ECO:0000256" key="2">
    <source>
        <dbReference type="ARBA" id="ARBA00022448"/>
    </source>
</evidence>
<dbReference type="RefSeq" id="WP_420795364.1">
    <property type="nucleotide sequence ID" value="NZ_BDME01000001.1"/>
</dbReference>
<dbReference type="GO" id="GO:0045454">
    <property type="term" value="P:cell redox homeostasis"/>
    <property type="evidence" value="ECO:0007669"/>
    <property type="project" value="TreeGrafter"/>
</dbReference>
<name>A0A292YCB0_9BACT</name>
<keyword evidence="5 9" id="KW-0676">Redox-active center</keyword>
<feature type="site" description="Contributes to redox potential value" evidence="8">
    <location>
        <position position="47"/>
    </location>
</feature>
<dbReference type="PROSITE" id="PS51352">
    <property type="entry name" value="THIOREDOXIN_2"/>
    <property type="match status" value="1"/>
</dbReference>
<feature type="site" description="Contributes to redox potential value" evidence="8">
    <location>
        <position position="48"/>
    </location>
</feature>
<evidence type="ECO:0000256" key="4">
    <source>
        <dbReference type="ARBA" id="ARBA00023157"/>
    </source>
</evidence>
<dbReference type="NCBIfam" id="TIGR01068">
    <property type="entry name" value="thioredoxin"/>
    <property type="match status" value="1"/>
</dbReference>
<dbReference type="GO" id="GO:0015035">
    <property type="term" value="F:protein-disulfide reductase activity"/>
    <property type="evidence" value="ECO:0007669"/>
    <property type="project" value="UniProtKB-UniRule"/>
</dbReference>
<dbReference type="Pfam" id="PF00085">
    <property type="entry name" value="Thioredoxin"/>
    <property type="match status" value="1"/>
</dbReference>
<dbReference type="InterPro" id="IPR013766">
    <property type="entry name" value="Thioredoxin_domain"/>
</dbReference>
<evidence type="ECO:0000259" key="10">
    <source>
        <dbReference type="PROSITE" id="PS51352"/>
    </source>
</evidence>
<dbReference type="PROSITE" id="PS51354">
    <property type="entry name" value="GLUTAREDOXIN_2"/>
    <property type="match status" value="1"/>
</dbReference>
<dbReference type="PIRSF" id="PIRSF000077">
    <property type="entry name" value="Thioredoxin"/>
    <property type="match status" value="1"/>
</dbReference>
<keyword evidence="2" id="KW-0813">Transport</keyword>
<dbReference type="GO" id="GO:0005829">
    <property type="term" value="C:cytosol"/>
    <property type="evidence" value="ECO:0007669"/>
    <property type="project" value="TreeGrafter"/>
</dbReference>
<protein>
    <recommendedName>
        <fullName evidence="6 7">Thioredoxin</fullName>
    </recommendedName>
</protein>
<feature type="active site" description="Nucleophile" evidence="8">
    <location>
        <position position="49"/>
    </location>
</feature>
<dbReference type="CDD" id="cd02947">
    <property type="entry name" value="TRX_family"/>
    <property type="match status" value="1"/>
</dbReference>
<feature type="domain" description="Thioredoxin" evidence="10">
    <location>
        <begin position="1"/>
        <end position="123"/>
    </location>
</feature>
<accession>A0A292YCB0</accession>
<evidence type="ECO:0000256" key="3">
    <source>
        <dbReference type="ARBA" id="ARBA00022982"/>
    </source>
</evidence>
<comment type="similarity">
    <text evidence="1 7">Belongs to the thioredoxin family.</text>
</comment>
<dbReference type="Gene3D" id="3.40.30.10">
    <property type="entry name" value="Glutaredoxin"/>
    <property type="match status" value="1"/>
</dbReference>
<dbReference type="InterPro" id="IPR017937">
    <property type="entry name" value="Thioredoxin_CS"/>
</dbReference>
<keyword evidence="3" id="KW-0249">Electron transport</keyword>
<evidence type="ECO:0000256" key="5">
    <source>
        <dbReference type="ARBA" id="ARBA00023284"/>
    </source>
</evidence>
<dbReference type="AlphaFoldDB" id="A0A292YCB0"/>
<dbReference type="FunFam" id="3.40.30.10:FF:000001">
    <property type="entry name" value="Thioredoxin"/>
    <property type="match status" value="1"/>
</dbReference>
<comment type="caution">
    <text evidence="11">The sequence shown here is derived from an EMBL/GenBank/DDBJ whole genome shotgun (WGS) entry which is preliminary data.</text>
</comment>
<dbReference type="SUPFAM" id="SSF52833">
    <property type="entry name" value="Thioredoxin-like"/>
    <property type="match status" value="1"/>
</dbReference>
<feature type="disulfide bond" description="Redox-active" evidence="9">
    <location>
        <begin position="46"/>
        <end position="49"/>
    </location>
</feature>
<keyword evidence="12" id="KW-1185">Reference proteome</keyword>
<dbReference type="Proteomes" id="UP000217944">
    <property type="component" value="Unassembled WGS sequence"/>
</dbReference>
<evidence type="ECO:0000313" key="11">
    <source>
        <dbReference type="EMBL" id="GAX87139.1"/>
    </source>
</evidence>